<evidence type="ECO:0008006" key="3">
    <source>
        <dbReference type="Google" id="ProtNLM"/>
    </source>
</evidence>
<protein>
    <recommendedName>
        <fullName evidence="3">Integrase catalytic domain-containing protein</fullName>
    </recommendedName>
</protein>
<dbReference type="Gene3D" id="3.30.420.10">
    <property type="entry name" value="Ribonuclease H-like superfamily/Ribonuclease H"/>
    <property type="match status" value="1"/>
</dbReference>
<name>A0A553PRL1_TIGCA</name>
<sequence>HCRQYLENLPTHQNEPLIQTSSTHPFQQVSADLFEYGWPFVHLLTVLDTYTIVNYWWTFCMWSFPSQIRTDGRPQFRSQITAFCGEYGVERDSASS</sequence>
<evidence type="ECO:0000313" key="2">
    <source>
        <dbReference type="Proteomes" id="UP000318571"/>
    </source>
</evidence>
<organism evidence="1 2">
    <name type="scientific">Tigriopus californicus</name>
    <name type="common">Marine copepod</name>
    <dbReference type="NCBI Taxonomy" id="6832"/>
    <lineage>
        <taxon>Eukaryota</taxon>
        <taxon>Metazoa</taxon>
        <taxon>Ecdysozoa</taxon>
        <taxon>Arthropoda</taxon>
        <taxon>Crustacea</taxon>
        <taxon>Multicrustacea</taxon>
        <taxon>Hexanauplia</taxon>
        <taxon>Copepoda</taxon>
        <taxon>Harpacticoida</taxon>
        <taxon>Harpacticidae</taxon>
        <taxon>Tigriopus</taxon>
    </lineage>
</organism>
<evidence type="ECO:0000313" key="1">
    <source>
        <dbReference type="EMBL" id="TRY80305.1"/>
    </source>
</evidence>
<dbReference type="SUPFAM" id="SSF53098">
    <property type="entry name" value="Ribonuclease H-like"/>
    <property type="match status" value="1"/>
</dbReference>
<dbReference type="InterPro" id="IPR036397">
    <property type="entry name" value="RNaseH_sf"/>
</dbReference>
<feature type="non-terminal residue" evidence="1">
    <location>
        <position position="96"/>
    </location>
</feature>
<dbReference type="InterPro" id="IPR012337">
    <property type="entry name" value="RNaseH-like_sf"/>
</dbReference>
<gene>
    <name evidence="1" type="ORF">TCAL_15470</name>
</gene>
<accession>A0A553PRL1</accession>
<keyword evidence="2" id="KW-1185">Reference proteome</keyword>
<feature type="non-terminal residue" evidence="1">
    <location>
        <position position="1"/>
    </location>
</feature>
<dbReference type="EMBL" id="VCGU01000001">
    <property type="protein sequence ID" value="TRY80305.1"/>
    <property type="molecule type" value="Genomic_DNA"/>
</dbReference>
<comment type="caution">
    <text evidence="1">The sequence shown here is derived from an EMBL/GenBank/DDBJ whole genome shotgun (WGS) entry which is preliminary data.</text>
</comment>
<dbReference type="GO" id="GO:0003676">
    <property type="term" value="F:nucleic acid binding"/>
    <property type="evidence" value="ECO:0007669"/>
    <property type="project" value="InterPro"/>
</dbReference>
<dbReference type="AlphaFoldDB" id="A0A553PRL1"/>
<proteinExistence type="predicted"/>
<reference evidence="1 2" key="1">
    <citation type="journal article" date="2018" name="Nat. Ecol. Evol.">
        <title>Genomic signatures of mitonuclear coevolution across populations of Tigriopus californicus.</title>
        <authorList>
            <person name="Barreto F.S."/>
            <person name="Watson E.T."/>
            <person name="Lima T.G."/>
            <person name="Willett C.S."/>
            <person name="Edmands S."/>
            <person name="Li W."/>
            <person name="Burton R.S."/>
        </authorList>
    </citation>
    <scope>NUCLEOTIDE SEQUENCE [LARGE SCALE GENOMIC DNA]</scope>
    <source>
        <strain evidence="1 2">San Diego</strain>
    </source>
</reference>
<dbReference type="Proteomes" id="UP000318571">
    <property type="component" value="Chromosome 12"/>
</dbReference>